<dbReference type="FunCoup" id="G8JSV8">
    <property type="interactions" value="41"/>
</dbReference>
<evidence type="ECO:0000259" key="7">
    <source>
        <dbReference type="PROSITE" id="PS50023"/>
    </source>
</evidence>
<feature type="region of interest" description="Disordered" evidence="6">
    <location>
        <begin position="636"/>
        <end position="689"/>
    </location>
</feature>
<gene>
    <name evidence="8" type="ordered locus">Ecym_4029</name>
</gene>
<keyword evidence="9" id="KW-1185">Reference proteome</keyword>
<dbReference type="STRING" id="931890.G8JSV8"/>
<feature type="compositionally biased region" description="Polar residues" evidence="6">
    <location>
        <begin position="369"/>
        <end position="380"/>
    </location>
</feature>
<dbReference type="SUPFAM" id="SSF57716">
    <property type="entry name" value="Glucocorticoid receptor-like (DNA-binding domain)"/>
    <property type="match status" value="1"/>
</dbReference>
<dbReference type="OMA" id="NNSICRV"/>
<feature type="compositionally biased region" description="Polar residues" evidence="6">
    <location>
        <begin position="266"/>
        <end position="275"/>
    </location>
</feature>
<feature type="compositionally biased region" description="Low complexity" evidence="6">
    <location>
        <begin position="644"/>
        <end position="660"/>
    </location>
</feature>
<feature type="region of interest" description="Disordered" evidence="6">
    <location>
        <begin position="581"/>
        <end position="605"/>
    </location>
</feature>
<dbReference type="PANTHER" id="PTHR24212">
    <property type="entry name" value="ZYXIN/TRIP6"/>
    <property type="match status" value="1"/>
</dbReference>
<dbReference type="OrthoDB" id="1112565at2759"/>
<feature type="compositionally biased region" description="Polar residues" evidence="6">
    <location>
        <begin position="302"/>
        <end position="327"/>
    </location>
</feature>
<accession>G8JSV8</accession>
<keyword evidence="2" id="KW-0677">Repeat</keyword>
<keyword evidence="3 5" id="KW-0862">Zinc</keyword>
<feature type="region of interest" description="Disordered" evidence="6">
    <location>
        <begin position="263"/>
        <end position="327"/>
    </location>
</feature>
<feature type="domain" description="LIM zinc-binding" evidence="7">
    <location>
        <begin position="717"/>
        <end position="782"/>
    </location>
</feature>
<feature type="compositionally biased region" description="Polar residues" evidence="6">
    <location>
        <begin position="187"/>
        <end position="197"/>
    </location>
</feature>
<dbReference type="Gene3D" id="2.10.110.10">
    <property type="entry name" value="Cysteine Rich Protein"/>
    <property type="match status" value="2"/>
</dbReference>
<dbReference type="GO" id="GO:0046872">
    <property type="term" value="F:metal ion binding"/>
    <property type="evidence" value="ECO:0007669"/>
    <property type="project" value="UniProtKB-KW"/>
</dbReference>
<feature type="compositionally biased region" description="Polar residues" evidence="6">
    <location>
        <begin position="55"/>
        <end position="76"/>
    </location>
</feature>
<organism evidence="8 9">
    <name type="scientific">Eremothecium cymbalariae (strain CBS 270.75 / DBVPG 7215 / KCTC 17166 / NRRL Y-17582)</name>
    <name type="common">Yeast</name>
    <dbReference type="NCBI Taxonomy" id="931890"/>
    <lineage>
        <taxon>Eukaryota</taxon>
        <taxon>Fungi</taxon>
        <taxon>Dikarya</taxon>
        <taxon>Ascomycota</taxon>
        <taxon>Saccharomycotina</taxon>
        <taxon>Saccharomycetes</taxon>
        <taxon>Saccharomycetales</taxon>
        <taxon>Saccharomycetaceae</taxon>
        <taxon>Eremothecium</taxon>
    </lineage>
</organism>
<reference evidence="9" key="1">
    <citation type="journal article" date="2012" name="G3 (Bethesda)">
        <title>Pichia sorbitophila, an interspecies yeast hybrid reveals early steps of genome resolution following polyploidization.</title>
        <authorList>
            <person name="Leh Louis V."/>
            <person name="Despons L."/>
            <person name="Friedrich A."/>
            <person name="Martin T."/>
            <person name="Durrens P."/>
            <person name="Casaregola S."/>
            <person name="Neuveglise C."/>
            <person name="Fairhead C."/>
            <person name="Marck C."/>
            <person name="Cruz J.A."/>
            <person name="Straub M.L."/>
            <person name="Kugler V."/>
            <person name="Sacerdot C."/>
            <person name="Uzunov Z."/>
            <person name="Thierry A."/>
            <person name="Weiss S."/>
            <person name="Bleykasten C."/>
            <person name="De Montigny J."/>
            <person name="Jacques N."/>
            <person name="Jung P."/>
            <person name="Lemaire M."/>
            <person name="Mallet S."/>
            <person name="Morel G."/>
            <person name="Richard G.F."/>
            <person name="Sarkar A."/>
            <person name="Savel G."/>
            <person name="Schacherer J."/>
            <person name="Seret M.L."/>
            <person name="Talla E."/>
            <person name="Samson G."/>
            <person name="Jubin C."/>
            <person name="Poulain J."/>
            <person name="Vacherie B."/>
            <person name="Barbe V."/>
            <person name="Pelletier E."/>
            <person name="Sherman D.J."/>
            <person name="Westhof E."/>
            <person name="Weissenbach J."/>
            <person name="Baret P.V."/>
            <person name="Wincker P."/>
            <person name="Gaillardin C."/>
            <person name="Dujon B."/>
            <person name="Souciet J.L."/>
        </authorList>
    </citation>
    <scope>NUCLEOTIDE SEQUENCE [LARGE SCALE GENOMIC DNA]</scope>
    <source>
        <strain evidence="9">CBS 270.75 / DBVPG 7215 / KCTC 17166 / NRRL Y-17582</strain>
    </source>
</reference>
<dbReference type="SMART" id="SM00132">
    <property type="entry name" value="LIM"/>
    <property type="match status" value="2"/>
</dbReference>
<dbReference type="eggNOG" id="KOG1703">
    <property type="taxonomic scope" value="Eukaryota"/>
</dbReference>
<dbReference type="EMBL" id="CP002500">
    <property type="protein sequence ID" value="AET39111.1"/>
    <property type="molecule type" value="Genomic_DNA"/>
</dbReference>
<dbReference type="PROSITE" id="PS00478">
    <property type="entry name" value="LIM_DOMAIN_1"/>
    <property type="match status" value="2"/>
</dbReference>
<dbReference type="HOGENOM" id="CLU_016772_0_0_1"/>
<protein>
    <recommendedName>
        <fullName evidence="7">LIM zinc-binding domain-containing protein</fullName>
    </recommendedName>
</protein>
<feature type="compositionally biased region" description="Polar residues" evidence="6">
    <location>
        <begin position="215"/>
        <end position="227"/>
    </location>
</feature>
<evidence type="ECO:0000256" key="5">
    <source>
        <dbReference type="PROSITE-ProRule" id="PRU00125"/>
    </source>
</evidence>
<evidence type="ECO:0000256" key="6">
    <source>
        <dbReference type="SAM" id="MobiDB-lite"/>
    </source>
</evidence>
<dbReference type="CDD" id="cd08368">
    <property type="entry name" value="LIM"/>
    <property type="match status" value="1"/>
</dbReference>
<dbReference type="InterPro" id="IPR001781">
    <property type="entry name" value="Znf_LIM"/>
</dbReference>
<dbReference type="AlphaFoldDB" id="G8JSV8"/>
<feature type="compositionally biased region" description="Basic and acidic residues" evidence="6">
    <location>
        <begin position="83"/>
        <end position="97"/>
    </location>
</feature>
<evidence type="ECO:0000256" key="2">
    <source>
        <dbReference type="ARBA" id="ARBA00022737"/>
    </source>
</evidence>
<proteinExistence type="predicted"/>
<dbReference type="Proteomes" id="UP000006790">
    <property type="component" value="Chromosome 4"/>
</dbReference>
<keyword evidence="4 5" id="KW-0440">LIM domain</keyword>
<evidence type="ECO:0000256" key="3">
    <source>
        <dbReference type="ARBA" id="ARBA00022833"/>
    </source>
</evidence>
<dbReference type="GeneID" id="11469228"/>
<dbReference type="RefSeq" id="XP_003645928.1">
    <property type="nucleotide sequence ID" value="XM_003645880.1"/>
</dbReference>
<dbReference type="CDD" id="cd09397">
    <property type="entry name" value="LIM1_UF1"/>
    <property type="match status" value="1"/>
</dbReference>
<dbReference type="Pfam" id="PF00412">
    <property type="entry name" value="LIM"/>
    <property type="match status" value="2"/>
</dbReference>
<name>G8JSV8_ERECY</name>
<feature type="compositionally biased region" description="Low complexity" evidence="6">
    <location>
        <begin position="674"/>
        <end position="684"/>
    </location>
</feature>
<feature type="region of interest" description="Disordered" evidence="6">
    <location>
        <begin position="52"/>
        <end position="233"/>
    </location>
</feature>
<evidence type="ECO:0000256" key="4">
    <source>
        <dbReference type="ARBA" id="ARBA00023038"/>
    </source>
</evidence>
<sequence>MSPYNVLNTTTLNSSPFPQLKPHVRYRTVMERAGFDVAYGRVQMLGQRNREVLHKQQSMPTLLTRNAQGRDTSGGSNAAAKGGRHETGSSRRVEPVAHHQRPQSPQGHGGLPKDGTHHSPLSMGMSSASLPALVSSTKMTQSATHIPASKNGTETAEAISASAPPTSTAASDGRPFEKGEGEKQDTGVFSGSPNYAPSATPVVGQAYTQRGPGSESPNVGSVQNPSPSGAKVPSFVVSPVRVSVPVISLTYYASDQPPVASLSALPVTSTDPSTGRNEHAEQSTREPSIFDFENEKPIDEQIANNGSSENTTPAPNDSESTGQASQPLNPVEKSFMMLTQNTQPTIEENFDSHEHSLFSEDGAEDSRSAQDQGFTGSVSKSPAAAHNAIPVKGKDLGIDMFSGIPKIEISSSAVKAHVPLLDDSIQPIPEDHVTKEVPRIEVASAANDGTGFEEAKALASSTTSQMETLIAQLDDVSLNRVKPSTFDNTGATNIRANPSATSTKNLATQSSRSLKKSSAYLSGFPDEIAKLPSNLAINPIFEGPTDHSSPEGEVTSPTDVQSPVMFSFKSRPLDEIWTTGGSLTSVTTQGSDLNDAPSSTNVNEPTVSMDTLATFVEEKVSEPSTNTIQLSQLTHVASLDTSQKPSTSSEAATSSSRKPSIASVQITPGHKSSNHSLSSSTSTLRHGASWQGIDAEEIHTSPLRIAASVPKHKPGEGPCRSCGLGIKGKGIYSKKEGELSGQWHRECFRCISCNLKFKKHNPCYILDDETYCRQHYHEANNSICRVCHDFIEGECLENDKGETFHINCLTCYICHRRIQEDYYIYNDQLPLCANHDMDALLKNGISGTVPGLRPDGLEATNTLSKRRTRLINFYE</sequence>
<dbReference type="KEGG" id="erc:Ecym_4029"/>
<dbReference type="PROSITE" id="PS50023">
    <property type="entry name" value="LIM_DOMAIN_2"/>
    <property type="match status" value="1"/>
</dbReference>
<feature type="region of interest" description="Disordered" evidence="6">
    <location>
        <begin position="361"/>
        <end position="383"/>
    </location>
</feature>
<dbReference type="GO" id="GO:0030695">
    <property type="term" value="F:GTPase regulator activity"/>
    <property type="evidence" value="ECO:0007669"/>
    <property type="project" value="UniProtKB-ARBA"/>
</dbReference>
<dbReference type="PANTHER" id="PTHR24212:SF8">
    <property type="entry name" value="LIM ZINC FINGER DOMAIN CONTAINING PROTEIN"/>
    <property type="match status" value="1"/>
</dbReference>
<feature type="compositionally biased region" description="Basic and acidic residues" evidence="6">
    <location>
        <begin position="174"/>
        <end position="185"/>
    </location>
</feature>
<dbReference type="InParanoid" id="G8JSV8"/>
<evidence type="ECO:0000313" key="8">
    <source>
        <dbReference type="EMBL" id="AET39111.1"/>
    </source>
</evidence>
<feature type="compositionally biased region" description="Low complexity" evidence="6">
    <location>
        <begin position="153"/>
        <end position="171"/>
    </location>
</feature>
<evidence type="ECO:0000256" key="1">
    <source>
        <dbReference type="ARBA" id="ARBA00022723"/>
    </source>
</evidence>
<feature type="compositionally biased region" description="Polar residues" evidence="6">
    <location>
        <begin position="124"/>
        <end position="144"/>
    </location>
</feature>
<keyword evidence="1 5" id="KW-0479">Metal-binding</keyword>
<evidence type="ECO:0000313" key="9">
    <source>
        <dbReference type="Proteomes" id="UP000006790"/>
    </source>
</evidence>